<evidence type="ECO:0000313" key="2">
    <source>
        <dbReference type="Proteomes" id="UP000276215"/>
    </source>
</evidence>
<evidence type="ECO:0000313" key="1">
    <source>
        <dbReference type="EMBL" id="RPB03726.1"/>
    </source>
</evidence>
<reference evidence="1 2" key="1">
    <citation type="journal article" date="2018" name="Nat. Ecol. Evol.">
        <title>Pezizomycetes genomes reveal the molecular basis of ectomycorrhizal truffle lifestyle.</title>
        <authorList>
            <person name="Murat C."/>
            <person name="Payen T."/>
            <person name="Noel B."/>
            <person name="Kuo A."/>
            <person name="Morin E."/>
            <person name="Chen J."/>
            <person name="Kohler A."/>
            <person name="Krizsan K."/>
            <person name="Balestrini R."/>
            <person name="Da Silva C."/>
            <person name="Montanini B."/>
            <person name="Hainaut M."/>
            <person name="Levati E."/>
            <person name="Barry K.W."/>
            <person name="Belfiori B."/>
            <person name="Cichocki N."/>
            <person name="Clum A."/>
            <person name="Dockter R.B."/>
            <person name="Fauchery L."/>
            <person name="Guy J."/>
            <person name="Iotti M."/>
            <person name="Le Tacon F."/>
            <person name="Lindquist E.A."/>
            <person name="Lipzen A."/>
            <person name="Malagnac F."/>
            <person name="Mello A."/>
            <person name="Molinier V."/>
            <person name="Miyauchi S."/>
            <person name="Poulain J."/>
            <person name="Riccioni C."/>
            <person name="Rubini A."/>
            <person name="Sitrit Y."/>
            <person name="Splivallo R."/>
            <person name="Traeger S."/>
            <person name="Wang M."/>
            <person name="Zifcakova L."/>
            <person name="Wipf D."/>
            <person name="Zambonelli A."/>
            <person name="Paolocci F."/>
            <person name="Nowrousian M."/>
            <person name="Ottonello S."/>
            <person name="Baldrian P."/>
            <person name="Spatafora J.W."/>
            <person name="Henrissat B."/>
            <person name="Nagy L.G."/>
            <person name="Aury J.M."/>
            <person name="Wincker P."/>
            <person name="Grigoriev I.V."/>
            <person name="Bonfante P."/>
            <person name="Martin F.M."/>
        </authorList>
    </citation>
    <scope>NUCLEOTIDE SEQUENCE [LARGE SCALE GENOMIC DNA]</scope>
    <source>
        <strain evidence="1 2">120613-1</strain>
    </source>
</reference>
<organism evidence="1 2">
    <name type="scientific">Choiromyces venosus 120613-1</name>
    <dbReference type="NCBI Taxonomy" id="1336337"/>
    <lineage>
        <taxon>Eukaryota</taxon>
        <taxon>Fungi</taxon>
        <taxon>Dikarya</taxon>
        <taxon>Ascomycota</taxon>
        <taxon>Pezizomycotina</taxon>
        <taxon>Pezizomycetes</taxon>
        <taxon>Pezizales</taxon>
        <taxon>Tuberaceae</taxon>
        <taxon>Choiromyces</taxon>
    </lineage>
</organism>
<accession>A0A3N4JZF0</accession>
<dbReference type="AlphaFoldDB" id="A0A3N4JZF0"/>
<proteinExistence type="predicted"/>
<sequence>MSIHKLQTYPNLSLSCQRQLRLFFSGDISNWQFQCIFINYFAVSKHFVKFCYPLSGLTTSVSFRELHVNPRYSTYSNSCLSGGGSKAPVGNLWAVAVLAYPKANTSRYRYDARGFCEYVEAPKVSRMYNIRAMVQVNILEFLKSPRSLKY</sequence>
<gene>
    <name evidence="1" type="ORF">L873DRAFT_95948</name>
</gene>
<dbReference type="PROSITE" id="PS51257">
    <property type="entry name" value="PROKAR_LIPOPROTEIN"/>
    <property type="match status" value="1"/>
</dbReference>
<protein>
    <submittedName>
        <fullName evidence="1">Uncharacterized protein</fullName>
    </submittedName>
</protein>
<dbReference type="EMBL" id="ML120361">
    <property type="protein sequence ID" value="RPB03726.1"/>
    <property type="molecule type" value="Genomic_DNA"/>
</dbReference>
<name>A0A3N4JZF0_9PEZI</name>
<keyword evidence="2" id="KW-1185">Reference proteome</keyword>
<dbReference type="Proteomes" id="UP000276215">
    <property type="component" value="Unassembled WGS sequence"/>
</dbReference>